<evidence type="ECO:0000313" key="2">
    <source>
        <dbReference type="Proteomes" id="UP001152747"/>
    </source>
</evidence>
<accession>A0A9P1IQT9</accession>
<evidence type="ECO:0000313" key="1">
    <source>
        <dbReference type="EMBL" id="CAI5449610.1"/>
    </source>
</evidence>
<reference evidence="1" key="1">
    <citation type="submission" date="2022-11" db="EMBL/GenBank/DDBJ databases">
        <authorList>
            <person name="Kikuchi T."/>
        </authorList>
    </citation>
    <scope>NUCLEOTIDE SEQUENCE</scope>
    <source>
        <strain evidence="1">PS1010</strain>
    </source>
</reference>
<dbReference type="EMBL" id="CANHGI010000004">
    <property type="protein sequence ID" value="CAI5449610.1"/>
    <property type="molecule type" value="Genomic_DNA"/>
</dbReference>
<organism evidence="1 2">
    <name type="scientific">Caenorhabditis angaria</name>
    <dbReference type="NCBI Taxonomy" id="860376"/>
    <lineage>
        <taxon>Eukaryota</taxon>
        <taxon>Metazoa</taxon>
        <taxon>Ecdysozoa</taxon>
        <taxon>Nematoda</taxon>
        <taxon>Chromadorea</taxon>
        <taxon>Rhabditida</taxon>
        <taxon>Rhabditina</taxon>
        <taxon>Rhabditomorpha</taxon>
        <taxon>Rhabditoidea</taxon>
        <taxon>Rhabditidae</taxon>
        <taxon>Peloderinae</taxon>
        <taxon>Caenorhabditis</taxon>
    </lineage>
</organism>
<dbReference type="OrthoDB" id="5872587at2759"/>
<protein>
    <submittedName>
        <fullName evidence="1">Uncharacterized protein</fullName>
    </submittedName>
</protein>
<dbReference type="Proteomes" id="UP001152747">
    <property type="component" value="Unassembled WGS sequence"/>
</dbReference>
<proteinExistence type="predicted"/>
<gene>
    <name evidence="1" type="ORF">CAMP_LOCUS12247</name>
</gene>
<name>A0A9P1IQT9_9PELO</name>
<dbReference type="AlphaFoldDB" id="A0A9P1IQT9"/>
<sequence length="192" mass="21812">MAALEENRSSLFDVDVELAKIAATCLTSQNYEQLAGNIVRHGVARSSFGVYLMRESVATIGLGELRAALGFAPPPPWQHFNDTKPSEDELSATPTIEAYYELREPRSLERSLDSFYLLENNMMSGIAFLDARFPTIRTMFKRSFEAIRQPGLPDRILVDHFIDKFVKVRRKVNSAIRKMHDRGEECLDVQVD</sequence>
<keyword evidence="2" id="KW-1185">Reference proteome</keyword>
<comment type="caution">
    <text evidence="1">The sequence shown here is derived from an EMBL/GenBank/DDBJ whole genome shotgun (WGS) entry which is preliminary data.</text>
</comment>